<gene>
    <name evidence="1" type="ORF">XENOCAPTIV_009487</name>
</gene>
<evidence type="ECO:0000313" key="1">
    <source>
        <dbReference type="EMBL" id="MEQ2211619.1"/>
    </source>
</evidence>
<comment type="caution">
    <text evidence="1">The sequence shown here is derived from an EMBL/GenBank/DDBJ whole genome shotgun (WGS) entry which is preliminary data.</text>
</comment>
<dbReference type="Proteomes" id="UP001434883">
    <property type="component" value="Unassembled WGS sequence"/>
</dbReference>
<name>A0ABV0RUE6_9TELE</name>
<sequence>ARYDFSLFLNRSASGQKCMPDIWPLLSLYLQVVLFVKKKADEQFMICMCSLAETHLQCTESLQSVLHGLMDQALIFRLKPGVLEQTSSATRFLFFV</sequence>
<proteinExistence type="predicted"/>
<keyword evidence="2" id="KW-1185">Reference proteome</keyword>
<dbReference type="EMBL" id="JAHRIN010059029">
    <property type="protein sequence ID" value="MEQ2211619.1"/>
    <property type="molecule type" value="Genomic_DNA"/>
</dbReference>
<reference evidence="1 2" key="1">
    <citation type="submission" date="2021-06" db="EMBL/GenBank/DDBJ databases">
        <authorList>
            <person name="Palmer J.M."/>
        </authorList>
    </citation>
    <scope>NUCLEOTIDE SEQUENCE [LARGE SCALE GENOMIC DNA]</scope>
    <source>
        <strain evidence="1 2">XC_2019</strain>
        <tissue evidence="1">Muscle</tissue>
    </source>
</reference>
<accession>A0ABV0RUE6</accession>
<protein>
    <submittedName>
        <fullName evidence="1">Uncharacterized protein</fullName>
    </submittedName>
</protein>
<organism evidence="1 2">
    <name type="scientific">Xenoophorus captivus</name>
    <dbReference type="NCBI Taxonomy" id="1517983"/>
    <lineage>
        <taxon>Eukaryota</taxon>
        <taxon>Metazoa</taxon>
        <taxon>Chordata</taxon>
        <taxon>Craniata</taxon>
        <taxon>Vertebrata</taxon>
        <taxon>Euteleostomi</taxon>
        <taxon>Actinopterygii</taxon>
        <taxon>Neopterygii</taxon>
        <taxon>Teleostei</taxon>
        <taxon>Neoteleostei</taxon>
        <taxon>Acanthomorphata</taxon>
        <taxon>Ovalentaria</taxon>
        <taxon>Atherinomorphae</taxon>
        <taxon>Cyprinodontiformes</taxon>
        <taxon>Goodeidae</taxon>
        <taxon>Xenoophorus</taxon>
    </lineage>
</organism>
<evidence type="ECO:0000313" key="2">
    <source>
        <dbReference type="Proteomes" id="UP001434883"/>
    </source>
</evidence>
<feature type="non-terminal residue" evidence="1">
    <location>
        <position position="1"/>
    </location>
</feature>